<gene>
    <name evidence="2" type="ORF">H9871_03945</name>
</gene>
<dbReference type="Pfam" id="PF01266">
    <property type="entry name" value="DAO"/>
    <property type="match status" value="1"/>
</dbReference>
<accession>A0A9D1S1S3</accession>
<reference evidence="2" key="1">
    <citation type="journal article" date="2021" name="PeerJ">
        <title>Extensive microbial diversity within the chicken gut microbiome revealed by metagenomics and culture.</title>
        <authorList>
            <person name="Gilroy R."/>
            <person name="Ravi A."/>
            <person name="Getino M."/>
            <person name="Pursley I."/>
            <person name="Horton D.L."/>
            <person name="Alikhan N.F."/>
            <person name="Baker D."/>
            <person name="Gharbi K."/>
            <person name="Hall N."/>
            <person name="Watson M."/>
            <person name="Adriaenssens E.M."/>
            <person name="Foster-Nyarko E."/>
            <person name="Jarju S."/>
            <person name="Secka A."/>
            <person name="Antonio M."/>
            <person name="Oren A."/>
            <person name="Chaudhuri R.R."/>
            <person name="La Ragione R."/>
            <person name="Hildebrand F."/>
            <person name="Pallen M.J."/>
        </authorList>
    </citation>
    <scope>NUCLEOTIDE SEQUENCE</scope>
    <source>
        <strain evidence="2">ChiHejej3B27-3195</strain>
    </source>
</reference>
<organism evidence="2 3">
    <name type="scientific">Candidatus Nesterenkonia stercoripullorum</name>
    <dbReference type="NCBI Taxonomy" id="2838701"/>
    <lineage>
        <taxon>Bacteria</taxon>
        <taxon>Bacillati</taxon>
        <taxon>Actinomycetota</taxon>
        <taxon>Actinomycetes</taxon>
        <taxon>Micrococcales</taxon>
        <taxon>Micrococcaceae</taxon>
        <taxon>Nesterenkonia</taxon>
    </lineage>
</organism>
<feature type="domain" description="FAD dependent oxidoreductase" evidence="1">
    <location>
        <begin position="8"/>
        <end position="221"/>
    </location>
</feature>
<dbReference type="InterPro" id="IPR036188">
    <property type="entry name" value="FAD/NAD-bd_sf"/>
</dbReference>
<name>A0A9D1S1S3_9MICC</name>
<dbReference type="PANTHER" id="PTHR13847">
    <property type="entry name" value="SARCOSINE DEHYDROGENASE-RELATED"/>
    <property type="match status" value="1"/>
</dbReference>
<dbReference type="InterPro" id="IPR006076">
    <property type="entry name" value="FAD-dep_OxRdtase"/>
</dbReference>
<protein>
    <submittedName>
        <fullName evidence="2">FAD-binding oxidoreductase</fullName>
    </submittedName>
</protein>
<dbReference type="GO" id="GO:0005737">
    <property type="term" value="C:cytoplasm"/>
    <property type="evidence" value="ECO:0007669"/>
    <property type="project" value="TreeGrafter"/>
</dbReference>
<proteinExistence type="predicted"/>
<dbReference type="EMBL" id="DXGD01000140">
    <property type="protein sequence ID" value="HIW99275.1"/>
    <property type="molecule type" value="Genomic_DNA"/>
</dbReference>
<evidence type="ECO:0000313" key="3">
    <source>
        <dbReference type="Proteomes" id="UP000824151"/>
    </source>
</evidence>
<evidence type="ECO:0000259" key="1">
    <source>
        <dbReference type="Pfam" id="PF01266"/>
    </source>
</evidence>
<feature type="non-terminal residue" evidence="2">
    <location>
        <position position="263"/>
    </location>
</feature>
<dbReference type="Gene3D" id="3.50.50.60">
    <property type="entry name" value="FAD/NAD(P)-binding domain"/>
    <property type="match status" value="2"/>
</dbReference>
<reference evidence="2" key="2">
    <citation type="submission" date="2021-04" db="EMBL/GenBank/DDBJ databases">
        <authorList>
            <person name="Gilroy R."/>
        </authorList>
    </citation>
    <scope>NUCLEOTIDE SEQUENCE</scope>
    <source>
        <strain evidence="2">ChiHejej3B27-3195</strain>
    </source>
</reference>
<dbReference type="SUPFAM" id="SSF51905">
    <property type="entry name" value="FAD/NAD(P)-binding domain"/>
    <property type="match status" value="1"/>
</dbReference>
<evidence type="ECO:0000313" key="2">
    <source>
        <dbReference type="EMBL" id="HIW99275.1"/>
    </source>
</evidence>
<comment type="caution">
    <text evidence="2">The sequence shown here is derived from an EMBL/GenBank/DDBJ whole genome shotgun (WGS) entry which is preliminary data.</text>
</comment>
<dbReference type="Proteomes" id="UP000824151">
    <property type="component" value="Unassembled WGS sequence"/>
</dbReference>
<dbReference type="AlphaFoldDB" id="A0A9D1S1S3"/>
<sequence>MNSTGVQRVVIIGGGIVGVSIAAELASDHVEVTIVEKKQLGSGTTSTSYAWVNANGKEPESYYQINAAGIEGHRKLSADSGRWFAQSGHLEIAADASHEADLRRRAERLASHGYRVDEVSATQARELEPGLILPDSLRVAVHFPDEGFVYPMLYMADAAAKLRARGVTIRESAEVVAIDETTAGARVQISSGETFEADRVVIAAGRWGNEVAGLAGAEIPLASFSAPGDVTVGHLVRTSAVPVQLSGLVTTPWLNARPDGGGR</sequence>